<feature type="region of interest" description="Disordered" evidence="1">
    <location>
        <begin position="1"/>
        <end position="262"/>
    </location>
</feature>
<feature type="non-terminal residue" evidence="2">
    <location>
        <position position="262"/>
    </location>
</feature>
<reference evidence="2" key="1">
    <citation type="submission" date="2020-02" db="EMBL/GenBank/DDBJ databases">
        <authorList>
            <person name="Meier V. D."/>
        </authorList>
    </citation>
    <scope>NUCLEOTIDE SEQUENCE</scope>
    <source>
        <strain evidence="2">AVDCRST_MAG18</strain>
    </source>
</reference>
<feature type="compositionally biased region" description="Basic and acidic residues" evidence="1">
    <location>
        <begin position="37"/>
        <end position="59"/>
    </location>
</feature>
<protein>
    <submittedName>
        <fullName evidence="2">Uncharacterized protein</fullName>
    </submittedName>
</protein>
<proteinExistence type="predicted"/>
<feature type="compositionally biased region" description="Gly residues" evidence="1">
    <location>
        <begin position="246"/>
        <end position="262"/>
    </location>
</feature>
<accession>A0A6J4VU31</accession>
<feature type="compositionally biased region" description="Low complexity" evidence="1">
    <location>
        <begin position="79"/>
        <end position="91"/>
    </location>
</feature>
<organism evidence="2">
    <name type="scientific">uncultured Thermomicrobiales bacterium</name>
    <dbReference type="NCBI Taxonomy" id="1645740"/>
    <lineage>
        <taxon>Bacteria</taxon>
        <taxon>Pseudomonadati</taxon>
        <taxon>Thermomicrobiota</taxon>
        <taxon>Thermomicrobia</taxon>
        <taxon>Thermomicrobiales</taxon>
        <taxon>environmental samples</taxon>
    </lineage>
</organism>
<sequence length="262" mass="25476">GAGAAIRHIPKGSRDSSSGRVADAVADRAARGGRVAARPDDDRDQSALLDRAADPDRADGGAVPGGGERAGGGAGARAGAGDLLPAAGARPDLGRGGDCLRAVRGGEGDGEFGTVAGLARVEWRDLRREDPGGGPARAALLDRRGGDVPDQSAGADRGGGGAAAAGRSVAGAAGAGAGGGNLHRDDRQPRLVARADVQYRAADQRAGAGPPHGIAGDPGVPAAARRHGRIGRGGRRGLRARRAADRGGGADLAARGGAGGAV</sequence>
<feature type="compositionally biased region" description="Gly residues" evidence="1">
    <location>
        <begin position="62"/>
        <end position="78"/>
    </location>
</feature>
<name>A0A6J4VU31_9BACT</name>
<evidence type="ECO:0000313" key="2">
    <source>
        <dbReference type="EMBL" id="CAA9587948.1"/>
    </source>
</evidence>
<dbReference type="AlphaFoldDB" id="A0A6J4VU31"/>
<evidence type="ECO:0000256" key="1">
    <source>
        <dbReference type="SAM" id="MobiDB-lite"/>
    </source>
</evidence>
<dbReference type="EMBL" id="CADCWN010000341">
    <property type="protein sequence ID" value="CAA9587948.1"/>
    <property type="molecule type" value="Genomic_DNA"/>
</dbReference>
<feature type="compositionally biased region" description="Basic residues" evidence="1">
    <location>
        <begin position="224"/>
        <end position="241"/>
    </location>
</feature>
<gene>
    <name evidence="2" type="ORF">AVDCRST_MAG18-4248</name>
</gene>
<feature type="compositionally biased region" description="Basic and acidic residues" evidence="1">
    <location>
        <begin position="121"/>
        <end position="131"/>
    </location>
</feature>
<feature type="non-terminal residue" evidence="2">
    <location>
        <position position="1"/>
    </location>
</feature>